<protein>
    <submittedName>
        <fullName evidence="2">Isoquinoline 1-oxidoreductase, beta subunit</fullName>
    </submittedName>
</protein>
<organism evidence="2 3">
    <name type="scientific">Roseovarius marisflavi</name>
    <dbReference type="NCBI Taxonomy" id="1054996"/>
    <lineage>
        <taxon>Bacteria</taxon>
        <taxon>Pseudomonadati</taxon>
        <taxon>Pseudomonadota</taxon>
        <taxon>Alphaproteobacteria</taxon>
        <taxon>Rhodobacterales</taxon>
        <taxon>Roseobacteraceae</taxon>
        <taxon>Roseovarius</taxon>
    </lineage>
</organism>
<dbReference type="InterPro" id="IPR012368">
    <property type="entry name" value="OxRdtase_Mopterin-bd_su_IorB"/>
</dbReference>
<dbReference type="AlphaFoldDB" id="A0A1M6V7N9"/>
<dbReference type="InterPro" id="IPR037165">
    <property type="entry name" value="AldOxase/xan_DH_Mopterin-bd_sf"/>
</dbReference>
<dbReference type="PANTHER" id="PTHR47495">
    <property type="entry name" value="ALDEHYDE DEHYDROGENASE"/>
    <property type="match status" value="1"/>
</dbReference>
<dbReference type="EMBL" id="FRBN01000001">
    <property type="protein sequence ID" value="SHK77346.1"/>
    <property type="molecule type" value="Genomic_DNA"/>
</dbReference>
<evidence type="ECO:0000313" key="2">
    <source>
        <dbReference type="EMBL" id="SHK77346.1"/>
    </source>
</evidence>
<keyword evidence="3" id="KW-1185">Reference proteome</keyword>
<dbReference type="PROSITE" id="PS51318">
    <property type="entry name" value="TAT"/>
    <property type="match status" value="1"/>
</dbReference>
<dbReference type="STRING" id="1054996.SAMN05444414_101143"/>
<dbReference type="SMART" id="SM01008">
    <property type="entry name" value="Ald_Xan_dh_C"/>
    <property type="match status" value="1"/>
</dbReference>
<dbReference type="Gene3D" id="3.90.1170.50">
    <property type="entry name" value="Aldehyde oxidase/xanthine dehydrogenase, a/b hammerhead"/>
    <property type="match status" value="1"/>
</dbReference>
<dbReference type="Pfam" id="PF20256">
    <property type="entry name" value="MoCoBD_2"/>
    <property type="match status" value="1"/>
</dbReference>
<dbReference type="OrthoDB" id="9767994at2"/>
<reference evidence="3" key="1">
    <citation type="submission" date="2016-11" db="EMBL/GenBank/DDBJ databases">
        <authorList>
            <person name="Varghese N."/>
            <person name="Submissions S."/>
        </authorList>
    </citation>
    <scope>NUCLEOTIDE SEQUENCE [LARGE SCALE GENOMIC DNA]</scope>
    <source>
        <strain evidence="3">DSM 29327</strain>
    </source>
</reference>
<gene>
    <name evidence="2" type="ORF">SAMN05444414_101143</name>
</gene>
<name>A0A1M6V7N9_9RHOB</name>
<evidence type="ECO:0000313" key="3">
    <source>
        <dbReference type="Proteomes" id="UP000184191"/>
    </source>
</evidence>
<dbReference type="InterPro" id="IPR052516">
    <property type="entry name" value="N-heterocyclic_Hydroxylase"/>
</dbReference>
<dbReference type="InterPro" id="IPR008274">
    <property type="entry name" value="AldOxase/xan_DH_MoCoBD1"/>
</dbReference>
<dbReference type="SUPFAM" id="SSF56003">
    <property type="entry name" value="Molybdenum cofactor-binding domain"/>
    <property type="match status" value="2"/>
</dbReference>
<dbReference type="Pfam" id="PF02738">
    <property type="entry name" value="MoCoBD_1"/>
    <property type="match status" value="1"/>
</dbReference>
<feature type="domain" description="Aldehyde oxidase/xanthine dehydrogenase a/b hammerhead" evidence="1">
    <location>
        <begin position="240"/>
        <end position="318"/>
    </location>
</feature>
<proteinExistence type="predicted"/>
<dbReference type="Proteomes" id="UP000184191">
    <property type="component" value="Unassembled WGS sequence"/>
</dbReference>
<sequence>MGGFKTIARRTFLIGSAAMVGGVAFGVYKYRTPHANPLLDDLPEGAAALTHYVLITGQDITLITPRADKGQGATSVQAALIAEELDVELDQIKTDPGPPSPAYYNTALSGDAVPFRSTDDSVLAETTRAVMDAPIKFISLQITGGSTTVPDGYDKLRMAGAVARETLKAAAAQIHGLDLAALITESGAVILPDGTRVPYQALASTAATLEPVTEVTLRAPDQWRLLGKPMRRVDILAKSTGTQDYGIDQTHPGMLHAAIRLNPAQGGEMRGFDASEAEKMRGVVKVVTVTGGIGVIADNTWRAFQAALAVEVDWAPAPYPAEMEGHWTALSKSFTPERQDSQFRDVGDVDATLAQGSDLSVEYRAPYLAHAPLEPVNATVLVGEGRVDVWTGTQIPGFVQKNVAHLTGIDAQNVHIHALMIGGSFGHRLEDDVVRHATTLAMAMPGTPIKLTYSREEDMTHDYPRQIAMARGRGRVIGGQVETFDLGIAMPSVMASQMSRQGLPTPGPDLQIVAGAWDQPFDIPNYRVTGYRAPELAPISSWRSVGASSNGFFHDCLLDELIHAAGADPLAERLRLCDHLPSRKVLEAVGEMSNWGGTLGPGQGRGVALCLSFGVPCAQVIEVSDTGAGIRIDRVFVAADVGRILDPVNFEGLVKGGVIFGLGHAMNCEVTYAGGAAEQENFDSFPGMRLYQCPEIVVRGLENAGKIRGVGEPPVPPAAAALGNAIFAATGTRLREMPFNKFVDFA</sequence>
<dbReference type="PANTHER" id="PTHR47495:SF1">
    <property type="entry name" value="BLL3820 PROTEIN"/>
    <property type="match status" value="1"/>
</dbReference>
<dbReference type="RefSeq" id="WP_073194007.1">
    <property type="nucleotide sequence ID" value="NZ_FRBN01000001.1"/>
</dbReference>
<dbReference type="InterPro" id="IPR046867">
    <property type="entry name" value="AldOxase/xan_DH_MoCoBD2"/>
</dbReference>
<dbReference type="PIRSF" id="PIRSF036389">
    <property type="entry name" value="IOR_B"/>
    <property type="match status" value="1"/>
</dbReference>
<dbReference type="InterPro" id="IPR006311">
    <property type="entry name" value="TAT_signal"/>
</dbReference>
<accession>A0A1M6V7N9</accession>
<evidence type="ECO:0000259" key="1">
    <source>
        <dbReference type="SMART" id="SM01008"/>
    </source>
</evidence>
<dbReference type="GO" id="GO:0016491">
    <property type="term" value="F:oxidoreductase activity"/>
    <property type="evidence" value="ECO:0007669"/>
    <property type="project" value="InterPro"/>
</dbReference>
<dbReference type="Gene3D" id="3.30.365.10">
    <property type="entry name" value="Aldehyde oxidase/xanthine dehydrogenase, molybdopterin binding domain"/>
    <property type="match status" value="4"/>
</dbReference>
<dbReference type="InterPro" id="IPR000674">
    <property type="entry name" value="Ald_Oxase/Xan_DH_a/b"/>
</dbReference>